<dbReference type="PANTHER" id="PTHR10938:SF0">
    <property type="entry name" value="TRANSLATION INITIATION FACTOR IF-3, MITOCHONDRIAL"/>
    <property type="match status" value="1"/>
</dbReference>
<comment type="caution">
    <text evidence="6">The sequence shown here is derived from an EMBL/GenBank/DDBJ whole genome shotgun (WGS) entry which is preliminary data.</text>
</comment>
<evidence type="ECO:0000313" key="6">
    <source>
        <dbReference type="EMBL" id="GEM07607.1"/>
    </source>
</evidence>
<name>A0A511KB45_RHOTO</name>
<feature type="region of interest" description="Disordered" evidence="4">
    <location>
        <begin position="214"/>
        <end position="244"/>
    </location>
</feature>
<feature type="region of interest" description="Disordered" evidence="4">
    <location>
        <begin position="126"/>
        <end position="154"/>
    </location>
</feature>
<feature type="compositionally biased region" description="Basic and acidic residues" evidence="4">
    <location>
        <begin position="126"/>
        <end position="141"/>
    </location>
</feature>
<feature type="compositionally biased region" description="Pro residues" evidence="4">
    <location>
        <begin position="35"/>
        <end position="44"/>
    </location>
</feature>
<evidence type="ECO:0000256" key="4">
    <source>
        <dbReference type="SAM" id="MobiDB-lite"/>
    </source>
</evidence>
<protein>
    <submittedName>
        <fullName evidence="6">Translation initiation factor IF3</fullName>
    </submittedName>
</protein>
<dbReference type="EMBL" id="BJWK01000003">
    <property type="protein sequence ID" value="GEM07607.1"/>
    <property type="molecule type" value="Genomic_DNA"/>
</dbReference>
<dbReference type="PANTHER" id="PTHR10938">
    <property type="entry name" value="TRANSLATION INITIATION FACTOR IF-3"/>
    <property type="match status" value="1"/>
</dbReference>
<reference evidence="6 7" key="1">
    <citation type="submission" date="2019-07" db="EMBL/GenBank/DDBJ databases">
        <title>Rhodotorula toruloides NBRC10032 genome sequencing.</title>
        <authorList>
            <person name="Shida Y."/>
            <person name="Takaku H."/>
            <person name="Ogasawara W."/>
            <person name="Mori K."/>
        </authorList>
    </citation>
    <scope>NUCLEOTIDE SEQUENCE [LARGE SCALE GENOMIC DNA]</scope>
    <source>
        <strain evidence="6 7">NBRC10032</strain>
    </source>
</reference>
<dbReference type="GO" id="GO:0032790">
    <property type="term" value="P:ribosome disassembly"/>
    <property type="evidence" value="ECO:0007669"/>
    <property type="project" value="TreeGrafter"/>
</dbReference>
<dbReference type="InterPro" id="IPR036787">
    <property type="entry name" value="T_IF-3_N_sf"/>
</dbReference>
<dbReference type="InterPro" id="IPR001288">
    <property type="entry name" value="Translation_initiation_fac_3"/>
</dbReference>
<dbReference type="InterPro" id="IPR036788">
    <property type="entry name" value="T_IF-3_C_sf"/>
</dbReference>
<dbReference type="Gene3D" id="3.30.110.10">
    <property type="entry name" value="Translation initiation factor 3 (IF-3), C-terminal domain"/>
    <property type="match status" value="1"/>
</dbReference>
<dbReference type="AlphaFoldDB" id="A0A511KB45"/>
<evidence type="ECO:0000256" key="1">
    <source>
        <dbReference type="ARBA" id="ARBA00005439"/>
    </source>
</evidence>
<evidence type="ECO:0000313" key="7">
    <source>
        <dbReference type="Proteomes" id="UP000321518"/>
    </source>
</evidence>
<dbReference type="Proteomes" id="UP000321518">
    <property type="component" value="Unassembled WGS sequence"/>
</dbReference>
<sequence>MLAARTGSQLLVKTPQIVFPTLSRRTISRYTPQNPTRPPPPPSKGPLENEAAALAKVKDVKAVYDEDIPVSTIVIVDPTNGHLLPPTTLRSILAALDRDRYKLLLVDRRHKPPICRIIDKEEEKRQALERRQKEKERKADKSAPGAGSTKEVHVTWGVSPHDLQHKLKKGRGFLEKGYRLLVVIESKKGVPPIDKQGQGAVLKQIATILEGVGRQAGAPSGTYRETQIEFAPKPQQQQPQQQDA</sequence>
<feature type="region of interest" description="Disordered" evidence="4">
    <location>
        <begin position="24"/>
        <end position="47"/>
    </location>
</feature>
<dbReference type="InterPro" id="IPR019814">
    <property type="entry name" value="Translation_initiation_fac_3_N"/>
</dbReference>
<evidence type="ECO:0000256" key="2">
    <source>
        <dbReference type="ARBA" id="ARBA00022540"/>
    </source>
</evidence>
<dbReference type="SUPFAM" id="SSF54364">
    <property type="entry name" value="Translation initiation factor IF3, N-terminal domain"/>
    <property type="match status" value="1"/>
</dbReference>
<feature type="domain" description="Translation initiation factor 3 N-terminal" evidence="5">
    <location>
        <begin position="65"/>
        <end position="129"/>
    </location>
</feature>
<gene>
    <name evidence="6" type="ORF">Rt10032_c03g1624</name>
</gene>
<comment type="similarity">
    <text evidence="1">Belongs to the IF-3 family.</text>
</comment>
<keyword evidence="3" id="KW-0648">Protein biosynthesis</keyword>
<dbReference type="SUPFAM" id="SSF55200">
    <property type="entry name" value="Translation initiation factor IF3, C-terminal domain"/>
    <property type="match status" value="1"/>
</dbReference>
<proteinExistence type="inferred from homology"/>
<dbReference type="Gene3D" id="3.10.20.80">
    <property type="entry name" value="Translation initiation factor 3 (IF-3), N-terminal domain"/>
    <property type="match status" value="1"/>
</dbReference>
<feature type="compositionally biased region" description="Low complexity" evidence="4">
    <location>
        <begin position="234"/>
        <end position="244"/>
    </location>
</feature>
<dbReference type="GO" id="GO:0043022">
    <property type="term" value="F:ribosome binding"/>
    <property type="evidence" value="ECO:0007669"/>
    <property type="project" value="TreeGrafter"/>
</dbReference>
<evidence type="ECO:0000259" key="5">
    <source>
        <dbReference type="Pfam" id="PF05198"/>
    </source>
</evidence>
<keyword evidence="2 6" id="KW-0396">Initiation factor</keyword>
<dbReference type="OrthoDB" id="2536720at2759"/>
<dbReference type="GO" id="GO:0070124">
    <property type="term" value="P:mitochondrial translational initiation"/>
    <property type="evidence" value="ECO:0007669"/>
    <property type="project" value="TreeGrafter"/>
</dbReference>
<dbReference type="GO" id="GO:0003743">
    <property type="term" value="F:translation initiation factor activity"/>
    <property type="evidence" value="ECO:0007669"/>
    <property type="project" value="UniProtKB-KW"/>
</dbReference>
<dbReference type="GO" id="GO:0005739">
    <property type="term" value="C:mitochondrion"/>
    <property type="evidence" value="ECO:0007669"/>
    <property type="project" value="TreeGrafter"/>
</dbReference>
<organism evidence="6 7">
    <name type="scientific">Rhodotorula toruloides</name>
    <name type="common">Yeast</name>
    <name type="synonym">Rhodosporidium toruloides</name>
    <dbReference type="NCBI Taxonomy" id="5286"/>
    <lineage>
        <taxon>Eukaryota</taxon>
        <taxon>Fungi</taxon>
        <taxon>Dikarya</taxon>
        <taxon>Basidiomycota</taxon>
        <taxon>Pucciniomycotina</taxon>
        <taxon>Microbotryomycetes</taxon>
        <taxon>Sporidiobolales</taxon>
        <taxon>Sporidiobolaceae</taxon>
        <taxon>Rhodotorula</taxon>
    </lineage>
</organism>
<dbReference type="Pfam" id="PF05198">
    <property type="entry name" value="IF3_N"/>
    <property type="match status" value="1"/>
</dbReference>
<evidence type="ECO:0000256" key="3">
    <source>
        <dbReference type="ARBA" id="ARBA00022917"/>
    </source>
</evidence>
<accession>A0A511KB45</accession>